<dbReference type="GO" id="GO:0005829">
    <property type="term" value="C:cytosol"/>
    <property type="evidence" value="ECO:0007669"/>
    <property type="project" value="TreeGrafter"/>
</dbReference>
<comment type="catalytic activity">
    <reaction evidence="9">
        <text>D-glyceraldehyde + ATP = D-glyceraldehyde 3-phosphate + ADP + H(+)</text>
        <dbReference type="Rhea" id="RHEA:13941"/>
        <dbReference type="ChEBI" id="CHEBI:15378"/>
        <dbReference type="ChEBI" id="CHEBI:17378"/>
        <dbReference type="ChEBI" id="CHEBI:30616"/>
        <dbReference type="ChEBI" id="CHEBI:59776"/>
        <dbReference type="ChEBI" id="CHEBI:456216"/>
        <dbReference type="EC" id="2.7.1.28"/>
    </reaction>
</comment>
<dbReference type="FunFam" id="3.30.1180.20:FF:000001">
    <property type="entry name" value="Dihydroxyacetone kinase 1"/>
    <property type="match status" value="1"/>
</dbReference>
<evidence type="ECO:0000256" key="8">
    <source>
        <dbReference type="ARBA" id="ARBA00022840"/>
    </source>
</evidence>
<dbReference type="PROSITE" id="PS51481">
    <property type="entry name" value="DHAK"/>
    <property type="match status" value="1"/>
</dbReference>
<organism evidence="15 16">
    <name type="scientific">Schizothecium vesticola</name>
    <dbReference type="NCBI Taxonomy" id="314040"/>
    <lineage>
        <taxon>Eukaryota</taxon>
        <taxon>Fungi</taxon>
        <taxon>Dikarya</taxon>
        <taxon>Ascomycota</taxon>
        <taxon>Pezizomycotina</taxon>
        <taxon>Sordariomycetes</taxon>
        <taxon>Sordariomycetidae</taxon>
        <taxon>Sordariales</taxon>
        <taxon>Schizotheciaceae</taxon>
        <taxon>Schizothecium</taxon>
    </lineage>
</organism>
<dbReference type="InterPro" id="IPR036117">
    <property type="entry name" value="DhaL_dom_sf"/>
</dbReference>
<dbReference type="GO" id="GO:0050354">
    <property type="term" value="F:triokinase activity"/>
    <property type="evidence" value="ECO:0007669"/>
    <property type="project" value="UniProtKB-EC"/>
</dbReference>
<dbReference type="Proteomes" id="UP001172155">
    <property type="component" value="Unassembled WGS sequence"/>
</dbReference>
<dbReference type="Gene3D" id="3.30.1180.20">
    <property type="entry name" value="Dihydroxyacetone kinase, domain 2"/>
    <property type="match status" value="1"/>
</dbReference>
<feature type="active site" description="Tele-hemiaminal-histidine intermediate" evidence="11">
    <location>
        <position position="232"/>
    </location>
</feature>
<keyword evidence="16" id="KW-1185">Reference proteome</keyword>
<evidence type="ECO:0000256" key="4">
    <source>
        <dbReference type="ARBA" id="ARBA00022679"/>
    </source>
</evidence>
<dbReference type="PANTHER" id="PTHR28629">
    <property type="entry name" value="TRIOKINASE/FMN CYCLASE"/>
    <property type="match status" value="1"/>
</dbReference>
<evidence type="ECO:0000313" key="15">
    <source>
        <dbReference type="EMBL" id="KAK0752056.1"/>
    </source>
</evidence>
<evidence type="ECO:0000256" key="1">
    <source>
        <dbReference type="ARBA" id="ARBA00003264"/>
    </source>
</evidence>
<dbReference type="InterPro" id="IPR004006">
    <property type="entry name" value="DhaK_dom"/>
</dbReference>
<dbReference type="InterPro" id="IPR050861">
    <property type="entry name" value="Dihydroxyacetone_Kinase"/>
</dbReference>
<feature type="binding site" evidence="12">
    <location>
        <begin position="57"/>
        <end position="60"/>
    </location>
    <ligand>
        <name>substrate</name>
    </ligand>
</feature>
<keyword evidence="5" id="KW-0547">Nucleotide-binding</keyword>
<evidence type="ECO:0000256" key="3">
    <source>
        <dbReference type="ARBA" id="ARBA00008757"/>
    </source>
</evidence>
<comment type="similarity">
    <text evidence="3">Belongs to the dihydroxyacetone kinase (DAK) family.</text>
</comment>
<feature type="domain" description="DhaL" evidence="13">
    <location>
        <begin position="391"/>
        <end position="587"/>
    </location>
</feature>
<dbReference type="InterPro" id="IPR012734">
    <property type="entry name" value="DhaK_ATP"/>
</dbReference>
<gene>
    <name evidence="15" type="ORF">B0T18DRAFT_362954</name>
</gene>
<keyword evidence="7" id="KW-0319">Glycerol metabolism</keyword>
<feature type="binding site" evidence="12">
    <location>
        <position position="121"/>
    </location>
    <ligand>
        <name>substrate</name>
    </ligand>
</feature>
<dbReference type="FunFam" id="3.40.50.10440:FF:000002">
    <property type="entry name" value="Dihydroxyacetone kinase"/>
    <property type="match status" value="1"/>
</dbReference>
<dbReference type="Gene3D" id="3.40.50.10440">
    <property type="entry name" value="Dihydroxyacetone kinase, domain 1"/>
    <property type="match status" value="1"/>
</dbReference>
<evidence type="ECO:0000256" key="10">
    <source>
        <dbReference type="ARBA" id="ARBA00048898"/>
    </source>
</evidence>
<evidence type="ECO:0000256" key="9">
    <source>
        <dbReference type="ARBA" id="ARBA00047974"/>
    </source>
</evidence>
<proteinExistence type="inferred from homology"/>
<comment type="function">
    <text evidence="1">Catalyzes both the phosphorylation of dihydroxyacetone and of glyceraldehyde.</text>
</comment>
<dbReference type="Gene3D" id="1.25.40.340">
    <property type="match status" value="1"/>
</dbReference>
<dbReference type="SMART" id="SM01120">
    <property type="entry name" value="Dak2"/>
    <property type="match status" value="1"/>
</dbReference>
<keyword evidence="4" id="KW-0808">Transferase</keyword>
<feature type="domain" description="DhaK" evidence="14">
    <location>
        <begin position="9"/>
        <end position="354"/>
    </location>
</feature>
<comment type="catalytic activity">
    <reaction evidence="10">
        <text>dihydroxyacetone + ATP = dihydroxyacetone phosphate + ADP + H(+)</text>
        <dbReference type="Rhea" id="RHEA:15773"/>
        <dbReference type="ChEBI" id="CHEBI:15378"/>
        <dbReference type="ChEBI" id="CHEBI:16016"/>
        <dbReference type="ChEBI" id="CHEBI:30616"/>
        <dbReference type="ChEBI" id="CHEBI:57642"/>
        <dbReference type="ChEBI" id="CHEBI:456216"/>
        <dbReference type="EC" id="2.7.1.29"/>
    </reaction>
</comment>
<dbReference type="GO" id="GO:0004371">
    <property type="term" value="F:glycerone kinase activity"/>
    <property type="evidence" value="ECO:0007669"/>
    <property type="project" value="UniProtKB-EC"/>
</dbReference>
<evidence type="ECO:0000256" key="5">
    <source>
        <dbReference type="ARBA" id="ARBA00022741"/>
    </source>
</evidence>
<dbReference type="GO" id="GO:0019563">
    <property type="term" value="P:glycerol catabolic process"/>
    <property type="evidence" value="ECO:0007669"/>
    <property type="project" value="TreeGrafter"/>
</dbReference>
<dbReference type="InterPro" id="IPR004007">
    <property type="entry name" value="DhaL_dom"/>
</dbReference>
<keyword evidence="8" id="KW-0067">ATP-binding</keyword>
<dbReference type="GO" id="GO:0005524">
    <property type="term" value="F:ATP binding"/>
    <property type="evidence" value="ECO:0007669"/>
    <property type="project" value="UniProtKB-KW"/>
</dbReference>
<reference evidence="15" key="1">
    <citation type="submission" date="2023-06" db="EMBL/GenBank/DDBJ databases">
        <title>Genome-scale phylogeny and comparative genomics of the fungal order Sordariales.</title>
        <authorList>
            <consortium name="Lawrence Berkeley National Laboratory"/>
            <person name="Hensen N."/>
            <person name="Bonometti L."/>
            <person name="Westerberg I."/>
            <person name="Brannstrom I.O."/>
            <person name="Guillou S."/>
            <person name="Cros-Aarteil S."/>
            <person name="Calhoun S."/>
            <person name="Haridas S."/>
            <person name="Kuo A."/>
            <person name="Mondo S."/>
            <person name="Pangilinan J."/>
            <person name="Riley R."/>
            <person name="LaButti K."/>
            <person name="Andreopoulos B."/>
            <person name="Lipzen A."/>
            <person name="Chen C."/>
            <person name="Yanf M."/>
            <person name="Daum C."/>
            <person name="Ng V."/>
            <person name="Clum A."/>
            <person name="Steindorff A."/>
            <person name="Ohm R."/>
            <person name="Martin F."/>
            <person name="Silar P."/>
            <person name="Natvig D."/>
            <person name="Lalanne C."/>
            <person name="Gautier V."/>
            <person name="Ament-velasquez S.L."/>
            <person name="Kruys A."/>
            <person name="Hutchinson M.I."/>
            <person name="Powell A.J."/>
            <person name="Barry K."/>
            <person name="Miller A.N."/>
            <person name="Grigoriev I.V."/>
            <person name="Debuchy R."/>
            <person name="Gladieux P."/>
            <person name="Thoren M.H."/>
            <person name="Johannesson H."/>
        </authorList>
    </citation>
    <scope>NUCLEOTIDE SEQUENCE</scope>
    <source>
        <strain evidence="15">SMH3187-1</strain>
    </source>
</reference>
<accession>A0AA40KAT9</accession>
<dbReference type="SUPFAM" id="SSF101473">
    <property type="entry name" value="DhaL-like"/>
    <property type="match status" value="1"/>
</dbReference>
<comment type="pathway">
    <text evidence="2">Polyol metabolism; glycerol fermentation; glycerone phosphate from glycerol (oxidative route): step 2/2.</text>
</comment>
<evidence type="ECO:0000259" key="13">
    <source>
        <dbReference type="PROSITE" id="PS51480"/>
    </source>
</evidence>
<evidence type="ECO:0000256" key="2">
    <source>
        <dbReference type="ARBA" id="ARBA00004778"/>
    </source>
</evidence>
<keyword evidence="6" id="KW-0418">Kinase</keyword>
<evidence type="ECO:0000259" key="14">
    <source>
        <dbReference type="PROSITE" id="PS51481"/>
    </source>
</evidence>
<comment type="caution">
    <text evidence="15">The sequence shown here is derived from an EMBL/GenBank/DDBJ whole genome shotgun (WGS) entry which is preliminary data.</text>
</comment>
<dbReference type="PANTHER" id="PTHR28629:SF14">
    <property type="entry name" value="DIHYDROXYACETONE KINASE 1"/>
    <property type="match status" value="1"/>
</dbReference>
<dbReference type="Pfam" id="PF02734">
    <property type="entry name" value="Dak2"/>
    <property type="match status" value="1"/>
</dbReference>
<protein>
    <submittedName>
        <fullName evidence="15">Dak1 domain-containing protein</fullName>
    </submittedName>
</protein>
<dbReference type="EMBL" id="JAUKUD010000002">
    <property type="protein sequence ID" value="KAK0752056.1"/>
    <property type="molecule type" value="Genomic_DNA"/>
</dbReference>
<name>A0AA40KAT9_9PEZI</name>
<evidence type="ECO:0000256" key="11">
    <source>
        <dbReference type="PIRSR" id="PIRSR612734-1"/>
    </source>
</evidence>
<dbReference type="Pfam" id="PF02733">
    <property type="entry name" value="Dak1"/>
    <property type="match status" value="1"/>
</dbReference>
<dbReference type="NCBIfam" id="TIGR02361">
    <property type="entry name" value="dak_ATP"/>
    <property type="match status" value="1"/>
</dbReference>
<dbReference type="FunFam" id="1.25.40.340:FF:000001">
    <property type="entry name" value="Dihydroxyacetone kinase 1"/>
    <property type="match status" value="1"/>
</dbReference>
<evidence type="ECO:0000256" key="12">
    <source>
        <dbReference type="PIRSR" id="PIRSR612734-2"/>
    </source>
</evidence>
<dbReference type="PROSITE" id="PS51480">
    <property type="entry name" value="DHAL"/>
    <property type="match status" value="1"/>
</dbReference>
<sequence>MSTKHFINDPSHLVTTALHSLTLTNPSVALDPLNKILYLRPSQSPNQQRVSLLSGGGSGHEPAFAAMVGRGLLAAAVSGTIFASPSAEQVRAAIMARVDNAEPDGPAGSGVLVTVMNYTGDVLNFGMAVEKARAAGVAVEMVVVGDDVGVGRAQAGKVGRRGIAGTVLVHKISGALAAMGWGLEEVSRVARLVAGNLVSVGASLEHVHVPGRGVDLKERLGEGEVEIGMGIHNEAGSGREVVELGELVARMLGQLLDEGDEDRAFVRVNSNEVVLLLNNLGGVSVLEMGGILDEVVTQLKEKWNVRPVRVLSGTYMTSLNGLGFSITLLNVVNTDIGGPGMIELLDYPCEATGWAAPISKQTWEEKNTATRDQDPTVEANMKESGLTTDAKAAHDALVRGLESLIAAEPEVTRYDTVVGDGDCGIGLRRGADAIMKHLESKPLTGDVVVDVAGIVPVVENNMDGTSGALYAIFLNALVAALRALPPGEATPKAWATALQQSCEALSKYTPARPGDRTLVDALYPFVEVLEKTGSIEEAASAALKGATGTKGMKASLGRTVYIGGSGFENVPDPGAWGLASFFTGLAGLESPEGEWEKL</sequence>
<dbReference type="AlphaFoldDB" id="A0AA40KAT9"/>
<evidence type="ECO:0000313" key="16">
    <source>
        <dbReference type="Proteomes" id="UP001172155"/>
    </source>
</evidence>
<dbReference type="SUPFAM" id="SSF82549">
    <property type="entry name" value="DAK1/DegV-like"/>
    <property type="match status" value="1"/>
</dbReference>
<evidence type="ECO:0000256" key="7">
    <source>
        <dbReference type="ARBA" id="ARBA00022798"/>
    </source>
</evidence>
<evidence type="ECO:0000256" key="6">
    <source>
        <dbReference type="ARBA" id="ARBA00022777"/>
    </source>
</evidence>